<comment type="caution">
    <text evidence="3">The sequence shown here is derived from an EMBL/GenBank/DDBJ whole genome shotgun (WGS) entry which is preliminary data.</text>
</comment>
<feature type="transmembrane region" description="Helical" evidence="2">
    <location>
        <begin position="12"/>
        <end position="30"/>
    </location>
</feature>
<evidence type="ECO:0000313" key="3">
    <source>
        <dbReference type="EMBL" id="KAI1702285.1"/>
    </source>
</evidence>
<reference evidence="3" key="1">
    <citation type="submission" date="2022-01" db="EMBL/GenBank/DDBJ databases">
        <title>Genome Sequence Resource for Two Populations of Ditylenchus destructor, the Migratory Endoparasitic Phytonematode.</title>
        <authorList>
            <person name="Zhang H."/>
            <person name="Lin R."/>
            <person name="Xie B."/>
        </authorList>
    </citation>
    <scope>NUCLEOTIDE SEQUENCE</scope>
    <source>
        <strain evidence="3">BazhouSP</strain>
    </source>
</reference>
<gene>
    <name evidence="3" type="ORF">DdX_15551</name>
</gene>
<name>A0AAD4R0S1_9BILA</name>
<keyword evidence="2" id="KW-0472">Membrane</keyword>
<proteinExistence type="predicted"/>
<evidence type="ECO:0000313" key="4">
    <source>
        <dbReference type="Proteomes" id="UP001201812"/>
    </source>
</evidence>
<keyword evidence="2" id="KW-1133">Transmembrane helix</keyword>
<accession>A0AAD4R0S1</accession>
<dbReference type="EMBL" id="JAKKPZ010000101">
    <property type="protein sequence ID" value="KAI1702285.1"/>
    <property type="molecule type" value="Genomic_DNA"/>
</dbReference>
<dbReference type="Proteomes" id="UP001201812">
    <property type="component" value="Unassembled WGS sequence"/>
</dbReference>
<keyword evidence="2" id="KW-0812">Transmembrane</keyword>
<organism evidence="3 4">
    <name type="scientific">Ditylenchus destructor</name>
    <dbReference type="NCBI Taxonomy" id="166010"/>
    <lineage>
        <taxon>Eukaryota</taxon>
        <taxon>Metazoa</taxon>
        <taxon>Ecdysozoa</taxon>
        <taxon>Nematoda</taxon>
        <taxon>Chromadorea</taxon>
        <taxon>Rhabditida</taxon>
        <taxon>Tylenchina</taxon>
        <taxon>Tylenchomorpha</taxon>
        <taxon>Sphaerularioidea</taxon>
        <taxon>Anguinidae</taxon>
        <taxon>Anguininae</taxon>
        <taxon>Ditylenchus</taxon>
    </lineage>
</organism>
<evidence type="ECO:0000256" key="1">
    <source>
        <dbReference type="SAM" id="MobiDB-lite"/>
    </source>
</evidence>
<feature type="region of interest" description="Disordered" evidence="1">
    <location>
        <begin position="121"/>
        <end position="140"/>
    </location>
</feature>
<sequence>MILGRRKRKGGTVCYGTVIISIILMGIELIQADTLDDDEANFPSKFWKSAQPEVATLDKPSSKILPQSLRCTCSQQSSSSAPPRRLLEEVENFEVVDQEEEQGGAASMSKFERPPDMRSMEMRPILHPNSSADTSKDSKDAQQRVDLIELERHEEEMLLAEDCPTCRALDCDIIFALLFTVVIGCLLVMIMFFWLRGVFQYKECAFIITLIFIRVQD</sequence>
<protein>
    <submittedName>
        <fullName evidence="3">Uncharacterized protein</fullName>
    </submittedName>
</protein>
<evidence type="ECO:0000256" key="2">
    <source>
        <dbReference type="SAM" id="Phobius"/>
    </source>
</evidence>
<feature type="transmembrane region" description="Helical" evidence="2">
    <location>
        <begin position="173"/>
        <end position="195"/>
    </location>
</feature>
<keyword evidence="4" id="KW-1185">Reference proteome</keyword>
<dbReference type="AlphaFoldDB" id="A0AAD4R0S1"/>